<dbReference type="InterPro" id="IPR000994">
    <property type="entry name" value="Pept_M24"/>
</dbReference>
<comment type="function">
    <text evidence="6">Cotranslationally removes the N-terminal methionine from nascent proteins. The N-terminal methionine is often cleaved when the second residue in the primary sequence is small and uncharged (Met-Ala-, Cys, Gly, Pro, Ser, Thr, or Val).</text>
</comment>
<keyword evidence="4 5" id="KW-0378">Hydrolase</keyword>
<dbReference type="GO" id="GO:0070006">
    <property type="term" value="F:metalloaminopeptidase activity"/>
    <property type="evidence" value="ECO:0007669"/>
    <property type="project" value="UniProtKB-UniRule"/>
</dbReference>
<evidence type="ECO:0000256" key="4">
    <source>
        <dbReference type="ARBA" id="ARBA00022801"/>
    </source>
</evidence>
<feature type="binding site" evidence="5">
    <location>
        <position position="180"/>
    </location>
    <ligand>
        <name>a divalent metal cation</name>
        <dbReference type="ChEBI" id="CHEBI:60240"/>
        <label>2</label>
        <note>catalytic</note>
    </ligand>
</feature>
<feature type="binding site" evidence="5">
    <location>
        <position position="169"/>
    </location>
    <ligand>
        <name>a divalent metal cation</name>
        <dbReference type="ChEBI" id="CHEBI:60240"/>
        <label>1</label>
    </ligand>
</feature>
<comment type="cofactor">
    <cofactor evidence="5">
        <name>Co(2+)</name>
        <dbReference type="ChEBI" id="CHEBI:48828"/>
    </cofactor>
    <cofactor evidence="5">
        <name>Zn(2+)</name>
        <dbReference type="ChEBI" id="CHEBI:29105"/>
    </cofactor>
    <cofactor evidence="5">
        <name>Mn(2+)</name>
        <dbReference type="ChEBI" id="CHEBI:29035"/>
    </cofactor>
    <cofactor evidence="5">
        <name>Fe(2+)</name>
        <dbReference type="ChEBI" id="CHEBI:29033"/>
    </cofactor>
    <text evidence="5">Binds 2 divalent metal cations per subunit. Has a high-affinity and a low affinity metal-binding site. The true nature of the physiological cofactor is under debate. The enzyme is active with cobalt, zinc, manganese or divalent iron ions. Most likely, methionine aminopeptidases function as mononuclear Fe(2+)-metalloproteases under physiological conditions, and the catalytically relevant metal-binding site has been assigned to the histidine-containing high-affinity site.</text>
</comment>
<feature type="binding site" evidence="5">
    <location>
        <position position="309"/>
    </location>
    <ligand>
        <name>a divalent metal cation</name>
        <dbReference type="ChEBI" id="CHEBI:60240"/>
        <label>1</label>
    </ligand>
</feature>
<dbReference type="EC" id="3.4.11.18" evidence="6"/>
<feature type="binding site" evidence="5">
    <location>
        <position position="245"/>
    </location>
    <ligand>
        <name>a divalent metal cation</name>
        <dbReference type="ChEBI" id="CHEBI:60240"/>
        <label>2</label>
        <note>catalytic</note>
    </ligand>
</feature>
<evidence type="ECO:0000259" key="7">
    <source>
        <dbReference type="Pfam" id="PF00557"/>
    </source>
</evidence>
<gene>
    <name evidence="8" type="ORF">BXZ70DRAFT_1010813</name>
</gene>
<dbReference type="PRINTS" id="PR00599">
    <property type="entry name" value="MAPEPTIDASE"/>
</dbReference>
<dbReference type="GO" id="GO:0006508">
    <property type="term" value="P:proteolysis"/>
    <property type="evidence" value="ECO:0007669"/>
    <property type="project" value="UniProtKB-KW"/>
</dbReference>
<dbReference type="InterPro" id="IPR036005">
    <property type="entry name" value="Creatinase/aminopeptidase-like"/>
</dbReference>
<dbReference type="Pfam" id="PF00557">
    <property type="entry name" value="Peptidase_M24"/>
    <property type="match status" value="1"/>
</dbReference>
<evidence type="ECO:0000256" key="6">
    <source>
        <dbReference type="RuleBase" id="RU003653"/>
    </source>
</evidence>
<accession>A0A8K0UHQ2</accession>
<dbReference type="PANTHER" id="PTHR43330">
    <property type="entry name" value="METHIONINE AMINOPEPTIDASE"/>
    <property type="match status" value="1"/>
</dbReference>
<dbReference type="SUPFAM" id="SSF55920">
    <property type="entry name" value="Creatinase/aminopeptidase"/>
    <property type="match status" value="1"/>
</dbReference>
<evidence type="ECO:0000313" key="9">
    <source>
        <dbReference type="Proteomes" id="UP000813824"/>
    </source>
</evidence>
<comment type="catalytic activity">
    <reaction evidence="5 6">
        <text>Release of N-terminal amino acids, preferentially methionine, from peptides and arylamides.</text>
        <dbReference type="EC" id="3.4.11.18"/>
    </reaction>
</comment>
<reference evidence="8" key="1">
    <citation type="journal article" date="2021" name="New Phytol.">
        <title>Evolutionary innovations through gain and loss of genes in the ectomycorrhizal Boletales.</title>
        <authorList>
            <person name="Wu G."/>
            <person name="Miyauchi S."/>
            <person name="Morin E."/>
            <person name="Kuo A."/>
            <person name="Drula E."/>
            <person name="Varga T."/>
            <person name="Kohler A."/>
            <person name="Feng B."/>
            <person name="Cao Y."/>
            <person name="Lipzen A."/>
            <person name="Daum C."/>
            <person name="Hundley H."/>
            <person name="Pangilinan J."/>
            <person name="Johnson J."/>
            <person name="Barry K."/>
            <person name="LaButti K."/>
            <person name="Ng V."/>
            <person name="Ahrendt S."/>
            <person name="Min B."/>
            <person name="Choi I.G."/>
            <person name="Park H."/>
            <person name="Plett J.M."/>
            <person name="Magnuson J."/>
            <person name="Spatafora J.W."/>
            <person name="Nagy L.G."/>
            <person name="Henrissat B."/>
            <person name="Grigoriev I.V."/>
            <person name="Yang Z.L."/>
            <person name="Xu J."/>
            <person name="Martin F.M."/>
        </authorList>
    </citation>
    <scope>NUCLEOTIDE SEQUENCE</scope>
    <source>
        <strain evidence="8">KKN 215</strain>
    </source>
</reference>
<name>A0A8K0UHQ2_9AGAR</name>
<evidence type="ECO:0000256" key="2">
    <source>
        <dbReference type="ARBA" id="ARBA00022670"/>
    </source>
</evidence>
<feature type="domain" description="Peptidase M24" evidence="7">
    <location>
        <begin position="87"/>
        <end position="316"/>
    </location>
</feature>
<dbReference type="Gene3D" id="3.90.230.10">
    <property type="entry name" value="Creatinase/methionine aminopeptidase superfamily"/>
    <property type="match status" value="1"/>
</dbReference>
<dbReference type="InterPro" id="IPR001714">
    <property type="entry name" value="Pept_M24_MAP"/>
</dbReference>
<evidence type="ECO:0000313" key="8">
    <source>
        <dbReference type="EMBL" id="KAH8092496.1"/>
    </source>
</evidence>
<dbReference type="AlphaFoldDB" id="A0A8K0UHQ2"/>
<dbReference type="OrthoDB" id="3209743at2759"/>
<dbReference type="NCBIfam" id="TIGR00500">
    <property type="entry name" value="met_pdase_I"/>
    <property type="match status" value="1"/>
</dbReference>
<dbReference type="HAMAP" id="MF_01974">
    <property type="entry name" value="MetAP_1"/>
    <property type="match status" value="1"/>
</dbReference>
<dbReference type="InterPro" id="IPR002467">
    <property type="entry name" value="Pept_M24A_MAP1"/>
</dbReference>
<dbReference type="GO" id="GO:0004239">
    <property type="term" value="F:initiator methionyl aminopeptidase activity"/>
    <property type="evidence" value="ECO:0007669"/>
    <property type="project" value="UniProtKB-UniRule"/>
</dbReference>
<evidence type="ECO:0000256" key="1">
    <source>
        <dbReference type="ARBA" id="ARBA00022438"/>
    </source>
</evidence>
<keyword evidence="3 5" id="KW-0479">Metal-binding</keyword>
<comment type="similarity">
    <text evidence="5">Belongs to the peptidase M24A family. Methionine aminopeptidase type 1 subfamily.</text>
</comment>
<keyword evidence="2 5" id="KW-0645">Protease</keyword>
<feature type="binding site" evidence="5">
    <location>
        <position position="252"/>
    </location>
    <ligand>
        <name>substrate</name>
    </ligand>
</feature>
<feature type="binding site" evidence="5">
    <location>
        <position position="180"/>
    </location>
    <ligand>
        <name>a divalent metal cation</name>
        <dbReference type="ChEBI" id="CHEBI:60240"/>
        <label>1</label>
    </ligand>
</feature>
<comment type="caution">
    <text evidence="8">The sequence shown here is derived from an EMBL/GenBank/DDBJ whole genome shotgun (WGS) entry which is preliminary data.</text>
</comment>
<evidence type="ECO:0000256" key="5">
    <source>
        <dbReference type="HAMAP-Rule" id="MF_03174"/>
    </source>
</evidence>
<feature type="binding site" evidence="5">
    <location>
        <position position="152"/>
    </location>
    <ligand>
        <name>substrate</name>
    </ligand>
</feature>
<sequence length="325" mass="34938">MASGGGITTTDIETDSDADIQDLGIYDVILPPEPYIFGVSHITPRTVPVHILRPEYVQATRGDGAPYPPERYSGDGRIGLGTVEEVKLRAAARLAKKTLEYAGSLVKVGTTTDEIDSAVHQFIVSHSAYPSPLLYSGFPKSCCTSVNNIVTHGIPDDRPLQEGDIVNIDITVFLDGYHGDTSRMFAVGEVDETARSLLSTTSAALQAATLVCGPGKPFQGIARAIHDTIQARGGRWCVSPQFTGHGIGTAFHRPPWILHDLNHEPGVMLPGHCFTIEPCIIQGNDSSSWTFPDGWTASTINGARSAQEEDMLLITETGVDVLTRD</sequence>
<proteinExistence type="inferred from homology"/>
<feature type="binding site" evidence="5">
    <location>
        <position position="277"/>
    </location>
    <ligand>
        <name>a divalent metal cation</name>
        <dbReference type="ChEBI" id="CHEBI:60240"/>
        <label>2</label>
        <note>catalytic</note>
    </ligand>
</feature>
<keyword evidence="9" id="KW-1185">Reference proteome</keyword>
<dbReference type="GO" id="GO:0046872">
    <property type="term" value="F:metal ion binding"/>
    <property type="evidence" value="ECO:0007669"/>
    <property type="project" value="UniProtKB-UniRule"/>
</dbReference>
<dbReference type="Proteomes" id="UP000813824">
    <property type="component" value="Unassembled WGS sequence"/>
</dbReference>
<evidence type="ECO:0000256" key="3">
    <source>
        <dbReference type="ARBA" id="ARBA00022723"/>
    </source>
</evidence>
<feature type="binding site" evidence="5">
    <location>
        <position position="309"/>
    </location>
    <ligand>
        <name>a divalent metal cation</name>
        <dbReference type="ChEBI" id="CHEBI:60240"/>
        <label>2</label>
        <note>catalytic</note>
    </ligand>
</feature>
<dbReference type="CDD" id="cd01086">
    <property type="entry name" value="MetAP1"/>
    <property type="match status" value="1"/>
</dbReference>
<dbReference type="PANTHER" id="PTHR43330:SF8">
    <property type="entry name" value="METHIONINE AMINOPEPTIDASE 1D, MITOCHONDRIAL"/>
    <property type="match status" value="1"/>
</dbReference>
<dbReference type="EMBL" id="JAEVFJ010000032">
    <property type="protein sequence ID" value="KAH8092496.1"/>
    <property type="molecule type" value="Genomic_DNA"/>
</dbReference>
<protein>
    <recommendedName>
        <fullName evidence="6">Methionine aminopeptidase</fullName>
        <ecNumber evidence="6">3.4.11.18</ecNumber>
    </recommendedName>
</protein>
<keyword evidence="1 5" id="KW-0031">Aminopeptidase</keyword>
<organism evidence="8 9">
    <name type="scientific">Cristinia sonorae</name>
    <dbReference type="NCBI Taxonomy" id="1940300"/>
    <lineage>
        <taxon>Eukaryota</taxon>
        <taxon>Fungi</taxon>
        <taxon>Dikarya</taxon>
        <taxon>Basidiomycota</taxon>
        <taxon>Agaricomycotina</taxon>
        <taxon>Agaricomycetes</taxon>
        <taxon>Agaricomycetidae</taxon>
        <taxon>Agaricales</taxon>
        <taxon>Pleurotineae</taxon>
        <taxon>Stephanosporaceae</taxon>
        <taxon>Cristinia</taxon>
    </lineage>
</organism>